<accession>A0AAY5JY58</accession>
<dbReference type="Proteomes" id="UP000265140">
    <property type="component" value="Chromosome 7"/>
</dbReference>
<dbReference type="Gene3D" id="3.30.420.10">
    <property type="entry name" value="Ribonuclease H-like superfamily/Ribonuclease H"/>
    <property type="match status" value="1"/>
</dbReference>
<dbReference type="AlphaFoldDB" id="A0AAY5JY58"/>
<evidence type="ECO:0000313" key="1">
    <source>
        <dbReference type="Ensembl" id="ENSELUP00000081376.1"/>
    </source>
</evidence>
<evidence type="ECO:0000313" key="2">
    <source>
        <dbReference type="Proteomes" id="UP000265140"/>
    </source>
</evidence>
<sequence length="228" mass="26552">VCKDAWEHIKCCPTCQQYKADNQKQSGYKIDCIIRILREEIFPVHFYNRVPKFIMSDRSLQFTGQVIAVLCDAWGICQKLTTSYHPLITNLTEMVNLTIKIMIALFVGEHHQSWDQWNLFRHQHGSTGNHRKGSCRKMIVEEVKWRGRFHHPRQAKYYNAWSKDVQFHQGDLVWVRTHPLSKAIDNFTAKLVRKWVGSVGKEPYFGVQPPKPPAGGVYKTKVTQIPAF</sequence>
<dbReference type="InterPro" id="IPR036397">
    <property type="entry name" value="RNaseH_sf"/>
</dbReference>
<reference evidence="1 2" key="1">
    <citation type="submission" date="2020-02" db="EMBL/GenBank/DDBJ databases">
        <title>Esox lucius (northern pike) genome, fEsoLuc1, primary haplotype.</title>
        <authorList>
            <person name="Myers G."/>
            <person name="Karagic N."/>
            <person name="Meyer A."/>
            <person name="Pippel M."/>
            <person name="Reichard M."/>
            <person name="Winkler S."/>
            <person name="Tracey A."/>
            <person name="Sims Y."/>
            <person name="Howe K."/>
            <person name="Rhie A."/>
            <person name="Formenti G."/>
            <person name="Durbin R."/>
            <person name="Fedrigo O."/>
            <person name="Jarvis E.D."/>
        </authorList>
    </citation>
    <scope>NUCLEOTIDE SEQUENCE [LARGE SCALE GENOMIC DNA]</scope>
</reference>
<dbReference type="Ensembl" id="ENSELUT00000030157.3">
    <property type="protein sequence ID" value="ENSELUP00000081376.1"/>
    <property type="gene ID" value="ENSELUG00000019178.3"/>
</dbReference>
<protein>
    <recommendedName>
        <fullName evidence="3">Integrase catalytic domain-containing protein</fullName>
    </recommendedName>
</protein>
<keyword evidence="2" id="KW-1185">Reference proteome</keyword>
<dbReference type="GO" id="GO:0003676">
    <property type="term" value="F:nucleic acid binding"/>
    <property type="evidence" value="ECO:0007669"/>
    <property type="project" value="InterPro"/>
</dbReference>
<reference evidence="1" key="3">
    <citation type="submission" date="2025-09" db="UniProtKB">
        <authorList>
            <consortium name="Ensembl"/>
        </authorList>
    </citation>
    <scope>IDENTIFICATION</scope>
</reference>
<organism evidence="1 2">
    <name type="scientific">Esox lucius</name>
    <name type="common">Northern pike</name>
    <dbReference type="NCBI Taxonomy" id="8010"/>
    <lineage>
        <taxon>Eukaryota</taxon>
        <taxon>Metazoa</taxon>
        <taxon>Chordata</taxon>
        <taxon>Craniata</taxon>
        <taxon>Vertebrata</taxon>
        <taxon>Euteleostomi</taxon>
        <taxon>Actinopterygii</taxon>
        <taxon>Neopterygii</taxon>
        <taxon>Teleostei</taxon>
        <taxon>Protacanthopterygii</taxon>
        <taxon>Esociformes</taxon>
        <taxon>Esocidae</taxon>
        <taxon>Esox</taxon>
    </lineage>
</organism>
<proteinExistence type="predicted"/>
<dbReference type="SUPFAM" id="SSF53098">
    <property type="entry name" value="Ribonuclease H-like"/>
    <property type="match status" value="1"/>
</dbReference>
<evidence type="ECO:0008006" key="3">
    <source>
        <dbReference type="Google" id="ProtNLM"/>
    </source>
</evidence>
<reference evidence="1" key="2">
    <citation type="submission" date="2025-08" db="UniProtKB">
        <authorList>
            <consortium name="Ensembl"/>
        </authorList>
    </citation>
    <scope>IDENTIFICATION</scope>
</reference>
<name>A0AAY5JY58_ESOLU</name>
<dbReference type="InterPro" id="IPR012337">
    <property type="entry name" value="RNaseH-like_sf"/>
</dbReference>